<dbReference type="PANTHER" id="PTHR13255">
    <property type="entry name" value="ATAXIN-10"/>
    <property type="match status" value="1"/>
</dbReference>
<dbReference type="AlphaFoldDB" id="A0A6G0WGZ4"/>
<gene>
    <name evidence="5" type="ORF">Ae201684_015315</name>
</gene>
<keyword evidence="1" id="KW-0132">Cell division</keyword>
<name>A0A6G0WGZ4_9STRA</name>
<keyword evidence="2" id="KW-0131">Cell cycle</keyword>
<reference evidence="5 6" key="1">
    <citation type="submission" date="2019-07" db="EMBL/GenBank/DDBJ databases">
        <title>Genomics analysis of Aphanomyces spp. identifies a new class of oomycete effector associated with host adaptation.</title>
        <authorList>
            <person name="Gaulin E."/>
        </authorList>
    </citation>
    <scope>NUCLEOTIDE SEQUENCE [LARGE SCALE GENOMIC DNA]</scope>
    <source>
        <strain evidence="5 6">ATCC 201684</strain>
    </source>
</reference>
<feature type="domain" description="Ataxin-10" evidence="4">
    <location>
        <begin position="441"/>
        <end position="530"/>
    </location>
</feature>
<dbReference type="InterPro" id="IPR011989">
    <property type="entry name" value="ARM-like"/>
</dbReference>
<evidence type="ECO:0000259" key="4">
    <source>
        <dbReference type="Pfam" id="PF09759"/>
    </source>
</evidence>
<organism evidence="5 6">
    <name type="scientific">Aphanomyces euteiches</name>
    <dbReference type="NCBI Taxonomy" id="100861"/>
    <lineage>
        <taxon>Eukaryota</taxon>
        <taxon>Sar</taxon>
        <taxon>Stramenopiles</taxon>
        <taxon>Oomycota</taxon>
        <taxon>Saprolegniomycetes</taxon>
        <taxon>Saprolegniales</taxon>
        <taxon>Verrucalvaceae</taxon>
        <taxon>Aphanomyces</taxon>
    </lineage>
</organism>
<accession>A0A6G0WGZ4</accession>
<dbReference type="InterPro" id="IPR019156">
    <property type="entry name" value="Ataxin-10_domain"/>
</dbReference>
<feature type="region of interest" description="Disordered" evidence="3">
    <location>
        <begin position="69"/>
        <end position="91"/>
    </location>
</feature>
<dbReference type="PANTHER" id="PTHR13255:SF0">
    <property type="entry name" value="ATAXIN-10"/>
    <property type="match status" value="1"/>
</dbReference>
<evidence type="ECO:0000313" key="6">
    <source>
        <dbReference type="Proteomes" id="UP000481153"/>
    </source>
</evidence>
<dbReference type="Proteomes" id="UP000481153">
    <property type="component" value="Unassembled WGS sequence"/>
</dbReference>
<dbReference type="SUPFAM" id="SSF48371">
    <property type="entry name" value="ARM repeat"/>
    <property type="match status" value="1"/>
</dbReference>
<keyword evidence="6" id="KW-1185">Reference proteome</keyword>
<dbReference type="EMBL" id="VJMJ01000216">
    <property type="protein sequence ID" value="KAF0726427.1"/>
    <property type="molecule type" value="Genomic_DNA"/>
</dbReference>
<dbReference type="GO" id="GO:0051301">
    <property type="term" value="P:cell division"/>
    <property type="evidence" value="ECO:0007669"/>
    <property type="project" value="UniProtKB-KW"/>
</dbReference>
<evidence type="ECO:0000256" key="1">
    <source>
        <dbReference type="ARBA" id="ARBA00022618"/>
    </source>
</evidence>
<evidence type="ECO:0000313" key="5">
    <source>
        <dbReference type="EMBL" id="KAF0726427.1"/>
    </source>
</evidence>
<dbReference type="Gene3D" id="1.25.10.10">
    <property type="entry name" value="Leucine-rich Repeat Variant"/>
    <property type="match status" value="1"/>
</dbReference>
<proteinExistence type="predicted"/>
<dbReference type="GO" id="GO:0005829">
    <property type="term" value="C:cytosol"/>
    <property type="evidence" value="ECO:0007669"/>
    <property type="project" value="TreeGrafter"/>
</dbReference>
<dbReference type="VEuPathDB" id="FungiDB:AeMF1_019064"/>
<evidence type="ECO:0000256" key="2">
    <source>
        <dbReference type="ARBA" id="ARBA00023306"/>
    </source>
</evidence>
<dbReference type="InterPro" id="IPR016024">
    <property type="entry name" value="ARM-type_fold"/>
</dbReference>
<sequence length="542" mass="60110">MTSVAALVEAVTQDLTAPSLGRLFEQQAKACVDPSVRSAYSSTDVSIFVSFLSSQWKLILENGPTILSSTANGDDDEDDDGLSYTYTSTSTDVPDAPRTTFRNAAVLTLHVDALLSSYRFFRNVCVATPATQTKLSVLLQPTLDILPIVIGWLDTSDQSIASQLALTVQVMLQFLGNMVVAHVDNQDIVWRRFHPALLEKILVECHQHRKMIAYAAAIIVNCLNPPQASRTDDFVASRQIVILLLQRCLTPTTPVDEADPAFEWITMVFQLLLQRHCTAALYQNLSASLLSSLWSKLTPEKMLLLRMVDMIFTDDKNMLESMEETALVDFFCGEFCALHSDDTSAASVGDDEDDLKLDPAPSEDRQAMWKVMELESSKLILDILGALTSQQVAKTSEATEKFVKTLIQQLQVHATTHSRSTNAFNLSEMDDIPQDASFGYRSAGIRALGNLVHRNKQIQDTVRLSGGLEVLLNSCNIDPRNPMIREWALVALRHVCEDNEANQAYIRALSPQEVVPRMDLSNMNVEPVLEGDKVHLKPKANP</sequence>
<dbReference type="InterPro" id="IPR051374">
    <property type="entry name" value="Ataxin-10/CTR86_families"/>
</dbReference>
<protein>
    <recommendedName>
        <fullName evidence="4">Ataxin-10 domain-containing protein</fullName>
    </recommendedName>
</protein>
<comment type="caution">
    <text evidence="5">The sequence shown here is derived from an EMBL/GenBank/DDBJ whole genome shotgun (WGS) entry which is preliminary data.</text>
</comment>
<evidence type="ECO:0000256" key="3">
    <source>
        <dbReference type="SAM" id="MobiDB-lite"/>
    </source>
</evidence>
<dbReference type="Pfam" id="PF09759">
    <property type="entry name" value="Atx10homo_assoc"/>
    <property type="match status" value="1"/>
</dbReference>